<keyword evidence="3" id="KW-1185">Reference proteome</keyword>
<name>A0A2I2GJL1_9EURO</name>
<gene>
    <name evidence="2" type="ORF">P170DRAFT_507774</name>
</gene>
<organism evidence="2 3">
    <name type="scientific">Aspergillus steynii IBT 23096</name>
    <dbReference type="NCBI Taxonomy" id="1392250"/>
    <lineage>
        <taxon>Eukaryota</taxon>
        <taxon>Fungi</taxon>
        <taxon>Dikarya</taxon>
        <taxon>Ascomycota</taxon>
        <taxon>Pezizomycotina</taxon>
        <taxon>Eurotiomycetes</taxon>
        <taxon>Eurotiomycetidae</taxon>
        <taxon>Eurotiales</taxon>
        <taxon>Aspergillaceae</taxon>
        <taxon>Aspergillus</taxon>
        <taxon>Aspergillus subgen. Circumdati</taxon>
    </lineage>
</organism>
<sequence length="576" mass="64990">MPSKTAADKYAELFENKGEGRYLLNPIVFENLHPGVVGYFDPQSGDWSPVADLSNPEAFISEGYVKAFKQLGSERYKKATREWSIRTSENESARSYRGNAGASGAAGGVPIEGSVDVKYKKATTGSAALITSGLVKYESFTGPFNGSAEDWLKCNGQKIVEVHGSCAKDNGLWVIKGVYFTDECAIKMNTGSNQDIDVGADIGATGFGKLGGGTGSLKKLESRSYTTFPAVPGSKGQVISFHGLKFKPRKLSKLWSSEAYSFDVACSLGPVQTSQRPIFDEDGSLKGFEAVRRVLKTPPGSTDYFDSRFEIEKTDQQQTSNDAVDQDDEEEDYEGMTEEDIQDEREEREREKQERGQLLLESWEEFVKETESQNQKMAAEKAKVIITLFSGISTLSHRSAEEQCVIEFFGGHGVRPRYLLPTERHRFTRCYYQLWGLLIQEPEDLEHRLQSIARRRLKDLIIMRDLLNIDVYVTRYARQKYKFGDEPEGNHPRQGDVESEITAVFGETYERQYGRACHFCFQEMWRMDGAGGQFYVFDHAQEVLLKVIRGYYVRAPTSQIDPRCPPEWKIDTDEDD</sequence>
<evidence type="ECO:0000256" key="1">
    <source>
        <dbReference type="SAM" id="MobiDB-lite"/>
    </source>
</evidence>
<feature type="compositionally biased region" description="Basic and acidic residues" evidence="1">
    <location>
        <begin position="305"/>
        <end position="315"/>
    </location>
</feature>
<dbReference type="RefSeq" id="XP_024708367.1">
    <property type="nucleotide sequence ID" value="XM_024854512.1"/>
</dbReference>
<comment type="caution">
    <text evidence="2">The sequence shown here is derived from an EMBL/GenBank/DDBJ whole genome shotgun (WGS) entry which is preliminary data.</text>
</comment>
<reference evidence="2 3" key="1">
    <citation type="submission" date="2016-12" db="EMBL/GenBank/DDBJ databases">
        <title>The genomes of Aspergillus section Nigri reveals drivers in fungal speciation.</title>
        <authorList>
            <consortium name="DOE Joint Genome Institute"/>
            <person name="Vesth T.C."/>
            <person name="Nybo J."/>
            <person name="Theobald S."/>
            <person name="Brandl J."/>
            <person name="Frisvad J.C."/>
            <person name="Nielsen K.F."/>
            <person name="Lyhne E.K."/>
            <person name="Kogle M.E."/>
            <person name="Kuo A."/>
            <person name="Riley R."/>
            <person name="Clum A."/>
            <person name="Nolan M."/>
            <person name="Lipzen A."/>
            <person name="Salamov A."/>
            <person name="Henrissat B."/>
            <person name="Wiebenga A."/>
            <person name="De Vries R.P."/>
            <person name="Grigoriev I.V."/>
            <person name="Mortensen U.H."/>
            <person name="Andersen M.R."/>
            <person name="Baker S.E."/>
        </authorList>
    </citation>
    <scope>NUCLEOTIDE SEQUENCE [LARGE SCALE GENOMIC DNA]</scope>
    <source>
        <strain evidence="2 3">IBT 23096</strain>
    </source>
</reference>
<dbReference type="Proteomes" id="UP000234275">
    <property type="component" value="Unassembled WGS sequence"/>
</dbReference>
<dbReference type="VEuPathDB" id="FungiDB:P170DRAFT_507774"/>
<evidence type="ECO:0000313" key="2">
    <source>
        <dbReference type="EMBL" id="PLB53065.1"/>
    </source>
</evidence>
<dbReference type="OrthoDB" id="5365320at2759"/>
<evidence type="ECO:0000313" key="3">
    <source>
        <dbReference type="Proteomes" id="UP000234275"/>
    </source>
</evidence>
<protein>
    <submittedName>
        <fullName evidence="2">Uncharacterized protein</fullName>
    </submittedName>
</protein>
<feature type="compositionally biased region" description="Acidic residues" evidence="1">
    <location>
        <begin position="324"/>
        <end position="344"/>
    </location>
</feature>
<dbReference type="AlphaFoldDB" id="A0A2I2GJL1"/>
<accession>A0A2I2GJL1</accession>
<dbReference type="GeneID" id="36562218"/>
<proteinExistence type="predicted"/>
<dbReference type="EMBL" id="MSFO01000002">
    <property type="protein sequence ID" value="PLB53065.1"/>
    <property type="molecule type" value="Genomic_DNA"/>
</dbReference>
<feature type="region of interest" description="Disordered" evidence="1">
    <location>
        <begin position="303"/>
        <end position="353"/>
    </location>
</feature>